<keyword evidence="1" id="KW-0472">Membrane</keyword>
<keyword evidence="1" id="KW-0812">Transmembrane</keyword>
<evidence type="ECO:0000313" key="3">
    <source>
        <dbReference type="EMBL" id="MBC3874938.1"/>
    </source>
</evidence>
<reference evidence="3 4" key="1">
    <citation type="submission" date="2020-08" db="EMBL/GenBank/DDBJ databases">
        <title>Novel species isolated from subtropical streams in China.</title>
        <authorList>
            <person name="Lu H."/>
        </authorList>
    </citation>
    <scope>NUCLEOTIDE SEQUENCE [LARGE SCALE GENOMIC DNA]</scope>
    <source>
        <strain evidence="3 4">LX15W</strain>
    </source>
</reference>
<feature type="transmembrane region" description="Helical" evidence="1">
    <location>
        <begin position="131"/>
        <end position="151"/>
    </location>
</feature>
<gene>
    <name evidence="3" type="ORF">H8K55_15220</name>
</gene>
<feature type="transmembrane region" description="Helical" evidence="1">
    <location>
        <begin position="6"/>
        <end position="32"/>
    </location>
</feature>
<evidence type="ECO:0000256" key="1">
    <source>
        <dbReference type="SAM" id="Phobius"/>
    </source>
</evidence>
<feature type="transmembrane region" description="Helical" evidence="1">
    <location>
        <begin position="186"/>
        <end position="208"/>
    </location>
</feature>
<protein>
    <submittedName>
        <fullName evidence="3">Sulfite exporter TauE/SafE family protein</fullName>
    </submittedName>
</protein>
<dbReference type="Pfam" id="PF13386">
    <property type="entry name" value="DsbD_2"/>
    <property type="match status" value="2"/>
</dbReference>
<keyword evidence="1" id="KW-1133">Transmembrane helix</keyword>
<accession>A0ABR6YEI7</accession>
<name>A0ABR6YEI7_9BURK</name>
<keyword evidence="4" id="KW-1185">Reference proteome</keyword>
<dbReference type="PANTHER" id="PTHR42208:SF1">
    <property type="entry name" value="HEAVY METAL TRANSPORTER"/>
    <property type="match status" value="1"/>
</dbReference>
<comment type="caution">
    <text evidence="3">The sequence shown here is derived from an EMBL/GenBank/DDBJ whole genome shotgun (WGS) entry which is preliminary data.</text>
</comment>
<proteinExistence type="predicted"/>
<feature type="transmembrane region" description="Helical" evidence="1">
    <location>
        <begin position="105"/>
        <end position="125"/>
    </location>
</feature>
<dbReference type="Proteomes" id="UP000624279">
    <property type="component" value="Unassembled WGS sequence"/>
</dbReference>
<dbReference type="InterPro" id="IPR039447">
    <property type="entry name" value="UreH-like_TM_dom"/>
</dbReference>
<sequence length="284" mass="30400">MLTLPLILAALSAGLIGGVHCIGMCGGIASILSRLPRSILSSQTLSAKSTKVIAIVPDASYQVQQAVQGKQDSPYSQNANQVPSQLAKDRAKNLLYLCYLHGGRLSTYMLIGAIFGGFGAASLRWKADFPVSTGLFVIGNLALILLGLRLLGVRMFSVFPSSLTEKIQHAYGLLMPSLQKGSSHPYLMGMTWGALPCGLSYAIAPFALLSGAAWSGAVLMLLFGVAALPHLLLAQTISHRLNRQGRMRGIQILFAVMLLVLGGMGLFYFDMKNMPDILCITPQY</sequence>
<evidence type="ECO:0000313" key="4">
    <source>
        <dbReference type="Proteomes" id="UP000624279"/>
    </source>
</evidence>
<dbReference type="PANTHER" id="PTHR42208">
    <property type="entry name" value="HEAVY METAL TRANSPORTER-RELATED"/>
    <property type="match status" value="1"/>
</dbReference>
<dbReference type="EMBL" id="JACOGA010000014">
    <property type="protein sequence ID" value="MBC3874938.1"/>
    <property type="molecule type" value="Genomic_DNA"/>
</dbReference>
<organism evidence="3 4">
    <name type="scientific">Undibacterium flavidum</name>
    <dbReference type="NCBI Taxonomy" id="2762297"/>
    <lineage>
        <taxon>Bacteria</taxon>
        <taxon>Pseudomonadati</taxon>
        <taxon>Pseudomonadota</taxon>
        <taxon>Betaproteobacteria</taxon>
        <taxon>Burkholderiales</taxon>
        <taxon>Oxalobacteraceae</taxon>
        <taxon>Undibacterium</taxon>
    </lineage>
</organism>
<evidence type="ECO:0000259" key="2">
    <source>
        <dbReference type="Pfam" id="PF13386"/>
    </source>
</evidence>
<feature type="transmembrane region" description="Helical" evidence="1">
    <location>
        <begin position="214"/>
        <end position="237"/>
    </location>
</feature>
<feature type="domain" description="Urease accessory protein UreH-like transmembrane" evidence="2">
    <location>
        <begin position="9"/>
        <end position="35"/>
    </location>
</feature>
<feature type="transmembrane region" description="Helical" evidence="1">
    <location>
        <begin position="249"/>
        <end position="269"/>
    </location>
</feature>
<dbReference type="RefSeq" id="WP_186942917.1">
    <property type="nucleotide sequence ID" value="NZ_JACOGA010000014.1"/>
</dbReference>
<feature type="domain" description="Urease accessory protein UreH-like transmembrane" evidence="2">
    <location>
        <begin position="90"/>
        <end position="263"/>
    </location>
</feature>